<keyword evidence="1" id="KW-1133">Transmembrane helix</keyword>
<dbReference type="PROSITE" id="PS51257">
    <property type="entry name" value="PROKAR_LIPOPROTEIN"/>
    <property type="match status" value="1"/>
</dbReference>
<accession>A0A1I2S0X8</accession>
<keyword evidence="1" id="KW-0812">Transmembrane</keyword>
<feature type="transmembrane region" description="Helical" evidence="1">
    <location>
        <begin position="106"/>
        <end position="130"/>
    </location>
</feature>
<dbReference type="Proteomes" id="UP000199337">
    <property type="component" value="Unassembled WGS sequence"/>
</dbReference>
<dbReference type="InterPro" id="IPR023804">
    <property type="entry name" value="DUF3792_TM"/>
</dbReference>
<dbReference type="NCBIfam" id="TIGR04086">
    <property type="entry name" value="TIGR04086_membr"/>
    <property type="match status" value="1"/>
</dbReference>
<feature type="transmembrane region" description="Helical" evidence="1">
    <location>
        <begin position="21"/>
        <end position="43"/>
    </location>
</feature>
<organism evidence="2 3">
    <name type="scientific">Desulfotruncus arcticus DSM 17038</name>
    <dbReference type="NCBI Taxonomy" id="1121424"/>
    <lineage>
        <taxon>Bacteria</taxon>
        <taxon>Bacillati</taxon>
        <taxon>Bacillota</taxon>
        <taxon>Clostridia</taxon>
        <taxon>Eubacteriales</taxon>
        <taxon>Desulfallaceae</taxon>
        <taxon>Desulfotruncus</taxon>
    </lineage>
</organism>
<dbReference type="AlphaFoldDB" id="A0A1I2S0X8"/>
<evidence type="ECO:0000313" key="2">
    <source>
        <dbReference type="EMBL" id="SFG45439.1"/>
    </source>
</evidence>
<dbReference type="EMBL" id="FOOX01000005">
    <property type="protein sequence ID" value="SFG45439.1"/>
    <property type="molecule type" value="Genomic_DNA"/>
</dbReference>
<dbReference type="Pfam" id="PF12670">
    <property type="entry name" value="DUF3792"/>
    <property type="match status" value="1"/>
</dbReference>
<feature type="transmembrane region" description="Helical" evidence="1">
    <location>
        <begin position="81"/>
        <end position="100"/>
    </location>
</feature>
<evidence type="ECO:0000313" key="3">
    <source>
        <dbReference type="Proteomes" id="UP000199337"/>
    </source>
</evidence>
<gene>
    <name evidence="2" type="ORF">SAMN05660649_01674</name>
</gene>
<keyword evidence="3" id="KW-1185">Reference proteome</keyword>
<sequence>MAAMREQKTGALLNTSAVLKGLTAALVITVTGCALMGTVYHLTSLSEESLPQTSASLFYLSIFAGSIVASREAAYKGLLHGIMVALMCVLVSWLVAKFFMGHGVSFIYTIQKALISIVSGAIGGILGVGLSR</sequence>
<dbReference type="OrthoDB" id="1807672at2"/>
<evidence type="ECO:0000256" key="1">
    <source>
        <dbReference type="SAM" id="Phobius"/>
    </source>
</evidence>
<reference evidence="3" key="1">
    <citation type="submission" date="2016-10" db="EMBL/GenBank/DDBJ databases">
        <authorList>
            <person name="Varghese N."/>
            <person name="Submissions S."/>
        </authorList>
    </citation>
    <scope>NUCLEOTIDE SEQUENCE [LARGE SCALE GENOMIC DNA]</scope>
    <source>
        <strain evidence="3">DSM 17038</strain>
    </source>
</reference>
<keyword evidence="1" id="KW-0472">Membrane</keyword>
<proteinExistence type="predicted"/>
<feature type="transmembrane region" description="Helical" evidence="1">
    <location>
        <begin position="49"/>
        <end position="69"/>
    </location>
</feature>
<protein>
    <submittedName>
        <fullName evidence="2">Putative membrane protein, TIGR04086 family</fullName>
    </submittedName>
</protein>
<dbReference type="RefSeq" id="WP_092470583.1">
    <property type="nucleotide sequence ID" value="NZ_FOOX01000005.1"/>
</dbReference>
<name>A0A1I2S0X8_9FIRM</name>